<reference evidence="2" key="1">
    <citation type="submission" date="2022-07" db="EMBL/GenBank/DDBJ databases">
        <title>Phylogenomic reconstructions and comparative analyses of Kickxellomycotina fungi.</title>
        <authorList>
            <person name="Reynolds N.K."/>
            <person name="Stajich J.E."/>
            <person name="Barry K."/>
            <person name="Grigoriev I.V."/>
            <person name="Crous P."/>
            <person name="Smith M.E."/>
        </authorList>
    </citation>
    <scope>NUCLEOTIDE SEQUENCE</scope>
    <source>
        <strain evidence="2">RSA 861</strain>
    </source>
</reference>
<feature type="compositionally biased region" description="Low complexity" evidence="1">
    <location>
        <begin position="135"/>
        <end position="147"/>
    </location>
</feature>
<evidence type="ECO:0000256" key="1">
    <source>
        <dbReference type="SAM" id="MobiDB-lite"/>
    </source>
</evidence>
<dbReference type="EMBL" id="JANBPT010000107">
    <property type="protein sequence ID" value="KAJ1927679.1"/>
    <property type="molecule type" value="Genomic_DNA"/>
</dbReference>
<evidence type="ECO:0000313" key="3">
    <source>
        <dbReference type="Proteomes" id="UP001150569"/>
    </source>
</evidence>
<evidence type="ECO:0000313" key="2">
    <source>
        <dbReference type="EMBL" id="KAJ1927679.1"/>
    </source>
</evidence>
<feature type="compositionally biased region" description="Low complexity" evidence="1">
    <location>
        <begin position="356"/>
        <end position="370"/>
    </location>
</feature>
<accession>A0A9W8AGX6</accession>
<feature type="region of interest" description="Disordered" evidence="1">
    <location>
        <begin position="135"/>
        <end position="161"/>
    </location>
</feature>
<dbReference type="Proteomes" id="UP001150569">
    <property type="component" value="Unassembled WGS sequence"/>
</dbReference>
<gene>
    <name evidence="2" type="ORF">IWQ60_002735</name>
</gene>
<dbReference type="OrthoDB" id="5584025at2759"/>
<keyword evidence="3" id="KW-1185">Reference proteome</keyword>
<proteinExistence type="predicted"/>
<sequence length="1484" mass="160009">MADADQVSPQLVEATRLLNALLATVPDKGLRILPVQVQLTPDRWTLITRVLRDSPRAYRQTDKLRTLLGLLGFDMRNPWVQIHMLAATVPAALARGDAEYLRQAFRSLTDHRSTLRRARQQYQFTGRPVVASSASSAVVTSSPSSSPKRAKPTAVTTAVSPPVPSLQPAEVLHLTCRVCLEVGQPTSPVPDPTVRLDYLGMALELAGPDEAGAVLALWRSAELAWQYSTITAKLDVDVASDDAPGIPGTTAGLKSAPAVLDELRTHYTQGFGGGRADDNSPASIPALPTAAEGYAFYETVDDYLDRDTVPGAGLPYPASWTTLTSSGGLTHTISTSAASLMTAVKAGGSGSGGSSRGRSSSAALSPSAGSKTLPITSTPHVQIDARSVGPEDILLVTLRILLCATDPSETGPTTADAPGAETRRAFMRTLQRNLLGQLRELMVERVRPADTTWAALHLLNAVPAEKLPAVLGRLATPTLSSALAAAYLCSLALVMTADPSVLAIFCHRDGAAGSWTDPLHAPLPPLPRIAFQVVQLDVSTILCLGTAVGEQICQGDGKEGVPVAAHDASRVLADQLQIFLGRARDRQSADITATFTGAVGADAGRFTSDPDYRETTLRAVFNSPTIDPDAVQLGLRMVNHLGLDRADYLRDLLATLLLGVTNPETSPVWGSAIEPFLTTEPTAALRTYLEATVAPKVLRQKSYATQVTFYRVYRRVLCDAASDADPVAEQIDHRLPVVEILASDPALATIPLDDLLKALVADRRRALATAEAGDNAGEGDFAWPSTRQVFDQRLDFASVDALSSQADHLARLRPLPELGEAPAPPDTPLGVGLAEAAAVRLAQLLPYWHVRTTLTAYLVKYDEDMSSFTDFTETCEPLFRRMAPADVIDLATTCFALKTAHLPLAYRENFIAAVRRAGPVDVASAGLTHVTAYLDFLTTVVGLRDPLTMSRLDAAWLLPWYNGYGAAYVDCRLRLMTMAREDTPVYLVFRIAEALEAYWKVTEGGPADRPTDGVSLGADVFTRPLVDFIEKPRQPAAFTKDAEEATVTDLLAATELLTRPVELCDMQFGDPGLETALQAFRTYALALLNQYLTDDRLGANSQLVILNTLRQIAPESAVTTGESHETSGDAANVGVELTTLKLRLLIKAQWDQEVTHSEATNPENSLAAFQRLVDLTYATDPLQQPGHWSSLLSVLDLWCDQYHSPPVEAADQATGLRQPPARLVLSEQWATQWSAAVQKLVSLGHLEYAANVWLLCIDRYILPEATEVEFLGRYTGSEGPEAIFPLLAGHAAHWEVALNGALEDWDKLSVSHQTVAALVLTVRGTADRLVGRYKALNEQMLTAMSHLPADHYLAVGRRSPMPDGNNRSVDTMVFPAAVYEAIPHLVVLLGLQSLQRSAPTRFAHLLATYLRLPTALRTGQLDSMALFRGLARSLTTEVIEPVLACTVGSFREAVFGQIAAPSLELFRALLVLVLGRSDVAQLRP</sequence>
<feature type="region of interest" description="Disordered" evidence="1">
    <location>
        <begin position="345"/>
        <end position="376"/>
    </location>
</feature>
<comment type="caution">
    <text evidence="2">The sequence shown here is derived from an EMBL/GenBank/DDBJ whole genome shotgun (WGS) entry which is preliminary data.</text>
</comment>
<protein>
    <submittedName>
        <fullName evidence="2">Uncharacterized protein</fullName>
    </submittedName>
</protein>
<organism evidence="2 3">
    <name type="scientific">Tieghemiomyces parasiticus</name>
    <dbReference type="NCBI Taxonomy" id="78921"/>
    <lineage>
        <taxon>Eukaryota</taxon>
        <taxon>Fungi</taxon>
        <taxon>Fungi incertae sedis</taxon>
        <taxon>Zoopagomycota</taxon>
        <taxon>Kickxellomycotina</taxon>
        <taxon>Dimargaritomycetes</taxon>
        <taxon>Dimargaritales</taxon>
        <taxon>Dimargaritaceae</taxon>
        <taxon>Tieghemiomyces</taxon>
    </lineage>
</organism>
<name>A0A9W8AGX6_9FUNG</name>